<evidence type="ECO:0000256" key="1">
    <source>
        <dbReference type="ARBA" id="ARBA00004613"/>
    </source>
</evidence>
<gene>
    <name evidence="8" type="primary">LOC122133418</name>
</gene>
<dbReference type="InterPro" id="IPR001073">
    <property type="entry name" value="C1q_dom"/>
</dbReference>
<dbReference type="GO" id="GO:0005576">
    <property type="term" value="C:extracellular region"/>
    <property type="evidence" value="ECO:0007669"/>
    <property type="project" value="UniProtKB-SubCell"/>
</dbReference>
<evidence type="ECO:0000256" key="2">
    <source>
        <dbReference type="ARBA" id="ARBA00022525"/>
    </source>
</evidence>
<dbReference type="PANTHER" id="PTHR22923">
    <property type="entry name" value="CEREBELLIN-RELATED"/>
    <property type="match status" value="1"/>
</dbReference>
<accession>A0A8M1KNA5</accession>
<dbReference type="AlphaFoldDB" id="A0A8M1KNA5"/>
<name>A0A8M1KNA5_CLUHA</name>
<evidence type="ECO:0000256" key="5">
    <source>
        <dbReference type="SAM" id="SignalP"/>
    </source>
</evidence>
<comment type="subcellular location">
    <subcellularLocation>
        <location evidence="1">Secreted</location>
    </subcellularLocation>
</comment>
<dbReference type="GeneID" id="122133418"/>
<keyword evidence="4" id="KW-0175">Coiled coil</keyword>
<evidence type="ECO:0000313" key="8">
    <source>
        <dbReference type="RefSeq" id="XP_042565536.1"/>
    </source>
</evidence>
<keyword evidence="7" id="KW-1185">Reference proteome</keyword>
<evidence type="ECO:0000313" key="7">
    <source>
        <dbReference type="Proteomes" id="UP000515152"/>
    </source>
</evidence>
<dbReference type="KEGG" id="char:122133418"/>
<dbReference type="InterPro" id="IPR050822">
    <property type="entry name" value="Cerebellin_Synaptic_Org"/>
</dbReference>
<organism evidence="7 8">
    <name type="scientific">Clupea harengus</name>
    <name type="common">Atlantic herring</name>
    <dbReference type="NCBI Taxonomy" id="7950"/>
    <lineage>
        <taxon>Eukaryota</taxon>
        <taxon>Metazoa</taxon>
        <taxon>Chordata</taxon>
        <taxon>Craniata</taxon>
        <taxon>Vertebrata</taxon>
        <taxon>Euteleostomi</taxon>
        <taxon>Actinopterygii</taxon>
        <taxon>Neopterygii</taxon>
        <taxon>Teleostei</taxon>
        <taxon>Clupei</taxon>
        <taxon>Clupeiformes</taxon>
        <taxon>Clupeoidei</taxon>
        <taxon>Clupeidae</taxon>
        <taxon>Clupea</taxon>
    </lineage>
</organism>
<evidence type="ECO:0000256" key="3">
    <source>
        <dbReference type="ARBA" id="ARBA00022729"/>
    </source>
</evidence>
<dbReference type="RefSeq" id="XP_042565536.1">
    <property type="nucleotide sequence ID" value="XM_042709602.1"/>
</dbReference>
<sequence length="308" mass="33881">MKTSGALLVLLCCCLAETQIRGKPIGENDITHQDHYGEAETRENEVMGAAQRTEAAATVSTQQTCQPDIHTVLREMTALMVEQRVELRYTKTQIQAMETRLIERLAASENKAETMETRLRASEKTVEEQRAVIKELKEKQEEQGAAVRAVGGSVNLTGSQVQELRSERKERRVSFSASLVASGAGTTGPFNIAIPLVYKHIFTNIGNAYNPNTGVFTAPVRGVYHFYFALHGHGHASFPSVISLHKNGELVVTAWCQQAGYSVNPSNGASLLLEVGDVVNLILKENARVWDNLSYPHTTFSGHLLFTV</sequence>
<dbReference type="SMART" id="SM00110">
    <property type="entry name" value="C1Q"/>
    <property type="match status" value="1"/>
</dbReference>
<dbReference type="PANTHER" id="PTHR22923:SF102">
    <property type="entry name" value="CEREBELLIN 13-RELATED"/>
    <property type="match status" value="1"/>
</dbReference>
<reference evidence="8" key="1">
    <citation type="submission" date="2025-08" db="UniProtKB">
        <authorList>
            <consortium name="RefSeq"/>
        </authorList>
    </citation>
    <scope>IDENTIFICATION</scope>
</reference>
<dbReference type="PROSITE" id="PS50871">
    <property type="entry name" value="C1Q"/>
    <property type="match status" value="1"/>
</dbReference>
<dbReference type="Gene3D" id="2.60.120.40">
    <property type="match status" value="1"/>
</dbReference>
<proteinExistence type="predicted"/>
<evidence type="ECO:0000259" key="6">
    <source>
        <dbReference type="PROSITE" id="PS50871"/>
    </source>
</evidence>
<feature type="coiled-coil region" evidence="4">
    <location>
        <begin position="105"/>
        <end position="146"/>
    </location>
</feature>
<dbReference type="OrthoDB" id="10070467at2759"/>
<feature type="signal peptide" evidence="5">
    <location>
        <begin position="1"/>
        <end position="22"/>
    </location>
</feature>
<feature type="domain" description="C1q" evidence="6">
    <location>
        <begin position="168"/>
        <end position="308"/>
    </location>
</feature>
<dbReference type="SUPFAM" id="SSF49842">
    <property type="entry name" value="TNF-like"/>
    <property type="match status" value="1"/>
</dbReference>
<keyword evidence="2" id="KW-0964">Secreted</keyword>
<dbReference type="Proteomes" id="UP000515152">
    <property type="component" value="Chromosome 13"/>
</dbReference>
<dbReference type="InterPro" id="IPR008983">
    <property type="entry name" value="Tumour_necrosis_fac-like_dom"/>
</dbReference>
<evidence type="ECO:0000256" key="4">
    <source>
        <dbReference type="SAM" id="Coils"/>
    </source>
</evidence>
<protein>
    <submittedName>
        <fullName evidence="8">Complement C1q-like protein 2</fullName>
    </submittedName>
</protein>
<keyword evidence="3 5" id="KW-0732">Signal</keyword>
<dbReference type="PRINTS" id="PR00007">
    <property type="entry name" value="COMPLEMNTC1Q"/>
</dbReference>
<dbReference type="Pfam" id="PF00386">
    <property type="entry name" value="C1q"/>
    <property type="match status" value="1"/>
</dbReference>
<feature type="chain" id="PRO_5035450411" evidence="5">
    <location>
        <begin position="23"/>
        <end position="308"/>
    </location>
</feature>